<name>A0A9P8TIE0_WICPI</name>
<proteinExistence type="inferred from homology"/>
<keyword evidence="2 5" id="KW-0813">Transport</keyword>
<dbReference type="GO" id="GO:0000221">
    <property type="term" value="C:vacuolar proton-transporting V-type ATPase, V1 domain"/>
    <property type="evidence" value="ECO:0007669"/>
    <property type="project" value="TreeGrafter"/>
</dbReference>
<comment type="similarity">
    <text evidence="1 5">Belongs to the V-ATPase G subunit family.</text>
</comment>
<protein>
    <recommendedName>
        <fullName evidence="5">V-type proton ATPase subunit G</fullName>
    </recommendedName>
</protein>
<dbReference type="FunFam" id="1.20.5.2950:FF:000001">
    <property type="entry name" value="V-type proton ATPase subunit G"/>
    <property type="match status" value="1"/>
</dbReference>
<evidence type="ECO:0000313" key="8">
    <source>
        <dbReference type="Proteomes" id="UP000774326"/>
    </source>
</evidence>
<evidence type="ECO:0000256" key="6">
    <source>
        <dbReference type="SAM" id="Coils"/>
    </source>
</evidence>
<dbReference type="PANTHER" id="PTHR12713:SF11">
    <property type="entry name" value="V-TYPE PROTON ATPASE SUBUNIT G"/>
    <property type="match status" value="1"/>
</dbReference>
<keyword evidence="8" id="KW-1185">Reference proteome</keyword>
<feature type="coiled-coil region" evidence="6">
    <location>
        <begin position="48"/>
        <end position="75"/>
    </location>
</feature>
<reference evidence="7" key="2">
    <citation type="submission" date="2021-01" db="EMBL/GenBank/DDBJ databases">
        <authorList>
            <person name="Schikora-Tamarit M.A."/>
        </authorList>
    </citation>
    <scope>NUCLEOTIDE SEQUENCE</scope>
    <source>
        <strain evidence="7">CBS2887</strain>
    </source>
</reference>
<organism evidence="7 8">
    <name type="scientific">Wickerhamomyces pijperi</name>
    <name type="common">Yeast</name>
    <name type="synonym">Pichia pijperi</name>
    <dbReference type="NCBI Taxonomy" id="599730"/>
    <lineage>
        <taxon>Eukaryota</taxon>
        <taxon>Fungi</taxon>
        <taxon>Dikarya</taxon>
        <taxon>Ascomycota</taxon>
        <taxon>Saccharomycotina</taxon>
        <taxon>Saccharomycetes</taxon>
        <taxon>Phaffomycetales</taxon>
        <taxon>Wickerhamomycetaceae</taxon>
        <taxon>Wickerhamomyces</taxon>
    </lineage>
</organism>
<dbReference type="GO" id="GO:0016887">
    <property type="term" value="F:ATP hydrolysis activity"/>
    <property type="evidence" value="ECO:0007669"/>
    <property type="project" value="TreeGrafter"/>
</dbReference>
<comment type="subunit">
    <text evidence="5">V-ATPase is a heteromultimeric enzyme made up of two complexes: the ATP-hydrolytic V1 complex and the proton translocation V0 complex.</text>
</comment>
<evidence type="ECO:0000256" key="1">
    <source>
        <dbReference type="ARBA" id="ARBA00010066"/>
    </source>
</evidence>
<sequence>MQSIYKSNPPSTSTEILTIHQQSQNINTLLKVEKEAHAIVNESRNYRTQKLKSAKVDAQEEIQAYKAAKETELEKFKQDHSGLTATLEAEAASKVETELQQIKDVAASKKDHVVGLLLKAVVEPTPELHINAQ</sequence>
<evidence type="ECO:0000256" key="3">
    <source>
        <dbReference type="ARBA" id="ARBA00022781"/>
    </source>
</evidence>
<dbReference type="InterPro" id="IPR005124">
    <property type="entry name" value="V-ATPase_G"/>
</dbReference>
<keyword evidence="6" id="KW-0175">Coiled coil</keyword>
<dbReference type="AlphaFoldDB" id="A0A9P8TIE0"/>
<reference evidence="7" key="1">
    <citation type="journal article" date="2021" name="Open Biol.">
        <title>Shared evolutionary footprints suggest mitochondrial oxidative damage underlies multiple complex I losses in fungi.</title>
        <authorList>
            <person name="Schikora-Tamarit M.A."/>
            <person name="Marcet-Houben M."/>
            <person name="Nosek J."/>
            <person name="Gabaldon T."/>
        </authorList>
    </citation>
    <scope>NUCLEOTIDE SEQUENCE</scope>
    <source>
        <strain evidence="7">CBS2887</strain>
    </source>
</reference>
<dbReference type="PANTHER" id="PTHR12713">
    <property type="entry name" value="VACUOLAR ATP SYNTHASE SUBUNIT G"/>
    <property type="match status" value="1"/>
</dbReference>
<evidence type="ECO:0000256" key="2">
    <source>
        <dbReference type="ARBA" id="ARBA00022448"/>
    </source>
</evidence>
<keyword evidence="4 5" id="KW-0406">Ion transport</keyword>
<dbReference type="OrthoDB" id="3980648at2759"/>
<dbReference type="Pfam" id="PF03179">
    <property type="entry name" value="V-ATPase_G"/>
    <property type="match status" value="1"/>
</dbReference>
<comment type="caution">
    <text evidence="7">The sequence shown here is derived from an EMBL/GenBank/DDBJ whole genome shotgun (WGS) entry which is preliminary data.</text>
</comment>
<dbReference type="Proteomes" id="UP000774326">
    <property type="component" value="Unassembled WGS sequence"/>
</dbReference>
<dbReference type="Gene3D" id="1.20.5.2950">
    <property type="match status" value="1"/>
</dbReference>
<accession>A0A9P8TIE0</accession>
<comment type="function">
    <text evidence="5">Subunit of the V1 complex of vacuolar(H+)-ATPase (V-ATPase), a multisubunit enzyme composed of a peripheral complex (V1) that hydrolyzes ATP and a membrane integral complex (V0) that translocates protons. V-ATPase is responsible for acidifying and maintaining the pH of intracellular compartments and in some cell types, is targeted to the plasma membrane, where it is responsible for acidifying the extracellular environment.</text>
</comment>
<dbReference type="NCBIfam" id="TIGR01147">
    <property type="entry name" value="V_ATP_synt_G"/>
    <property type="match status" value="1"/>
</dbReference>
<dbReference type="EMBL" id="JAEUBG010004683">
    <property type="protein sequence ID" value="KAH3680688.1"/>
    <property type="molecule type" value="Genomic_DNA"/>
</dbReference>
<keyword evidence="3 5" id="KW-0375">Hydrogen ion transport</keyword>
<evidence type="ECO:0000313" key="7">
    <source>
        <dbReference type="EMBL" id="KAH3680688.1"/>
    </source>
</evidence>
<evidence type="ECO:0000256" key="4">
    <source>
        <dbReference type="ARBA" id="ARBA00023065"/>
    </source>
</evidence>
<evidence type="ECO:0000256" key="5">
    <source>
        <dbReference type="RuleBase" id="RU364019"/>
    </source>
</evidence>
<gene>
    <name evidence="7" type="ORF">WICPIJ_008152</name>
</gene>
<dbReference type="GO" id="GO:0046961">
    <property type="term" value="F:proton-transporting ATPase activity, rotational mechanism"/>
    <property type="evidence" value="ECO:0007669"/>
    <property type="project" value="InterPro"/>
</dbReference>